<gene>
    <name evidence="1" type="ORF">JAN5088_03331</name>
</gene>
<dbReference type="Proteomes" id="UP000048908">
    <property type="component" value="Unassembled WGS sequence"/>
</dbReference>
<proteinExistence type="predicted"/>
<dbReference type="Gene3D" id="3.40.50.10600">
    <property type="entry name" value="SpoIIaa-like domains"/>
    <property type="match status" value="1"/>
</dbReference>
<accession>A0A0M6XWS2</accession>
<dbReference type="RefSeq" id="WP_055683895.1">
    <property type="nucleotide sequence ID" value="NZ_CXPG01000022.1"/>
</dbReference>
<evidence type="ECO:0000313" key="2">
    <source>
        <dbReference type="Proteomes" id="UP000048908"/>
    </source>
</evidence>
<dbReference type="EMBL" id="CXPG01000022">
    <property type="protein sequence ID" value="CTQ34535.1"/>
    <property type="molecule type" value="Genomic_DNA"/>
</dbReference>
<evidence type="ECO:0000313" key="1">
    <source>
        <dbReference type="EMBL" id="CTQ34535.1"/>
    </source>
</evidence>
<dbReference type="AlphaFoldDB" id="A0A0M6XWS2"/>
<dbReference type="InterPro" id="IPR038396">
    <property type="entry name" value="SpoIIAA-like_sf"/>
</dbReference>
<name>A0A0M6XWS2_9RHOB</name>
<protein>
    <recommendedName>
        <fullName evidence="3">STAS/SEC14 domain-containing protein</fullName>
    </recommendedName>
</protein>
<dbReference type="InterPro" id="IPR021866">
    <property type="entry name" value="SpoIIAA-like"/>
</dbReference>
<reference evidence="1 2" key="1">
    <citation type="submission" date="2015-07" db="EMBL/GenBank/DDBJ databases">
        <authorList>
            <person name="Noorani M."/>
        </authorList>
    </citation>
    <scope>NUCLEOTIDE SEQUENCE [LARGE SCALE GENOMIC DNA]</scope>
    <source>
        <strain evidence="1 2">CECT 5088</strain>
    </source>
</reference>
<dbReference type="OrthoDB" id="555504at2"/>
<organism evidence="1 2">
    <name type="scientific">Jannaschia rubra</name>
    <dbReference type="NCBI Taxonomy" id="282197"/>
    <lineage>
        <taxon>Bacteria</taxon>
        <taxon>Pseudomonadati</taxon>
        <taxon>Pseudomonadota</taxon>
        <taxon>Alphaproteobacteria</taxon>
        <taxon>Rhodobacterales</taxon>
        <taxon>Roseobacteraceae</taxon>
        <taxon>Jannaschia</taxon>
    </lineage>
</organism>
<dbReference type="SUPFAM" id="SSF52091">
    <property type="entry name" value="SpoIIaa-like"/>
    <property type="match status" value="1"/>
</dbReference>
<dbReference type="Pfam" id="PF11964">
    <property type="entry name" value="SpoIIAA-like"/>
    <property type="match status" value="1"/>
</dbReference>
<dbReference type="InterPro" id="IPR036513">
    <property type="entry name" value="STAS_dom_sf"/>
</dbReference>
<evidence type="ECO:0008006" key="3">
    <source>
        <dbReference type="Google" id="ProtNLM"/>
    </source>
</evidence>
<keyword evidence="2" id="KW-1185">Reference proteome</keyword>
<sequence length="128" mass="14093">MWNEIAVEAPGVLALECAGRLSERDFEEMHAWIDRQLARHDRPALVILMGAFDGYASPSALWADMQIDTRHADDFARVALVADEPWIEWVTKAGDLLTRAELRCFAPDEREGAVAWAAAGVGAADASR</sequence>